<protein>
    <submittedName>
        <fullName evidence="2">Rps4 protein</fullName>
    </submittedName>
</protein>
<dbReference type="Gene3D" id="3.10.290.10">
    <property type="entry name" value="RNA-binding S4 domain"/>
    <property type="match status" value="1"/>
</dbReference>
<accession>A0A812U6Y7</accession>
<dbReference type="PANTHER" id="PTHR11581:SF0">
    <property type="entry name" value="SMALL RIBOSOMAL SUBUNIT PROTEIN ES4"/>
    <property type="match status" value="1"/>
</dbReference>
<dbReference type="PANTHER" id="PTHR11581">
    <property type="entry name" value="30S/40S RIBOSOMAL PROTEIN S4"/>
    <property type="match status" value="1"/>
</dbReference>
<dbReference type="AlphaFoldDB" id="A0A812U6Y7"/>
<dbReference type="InterPro" id="IPR036986">
    <property type="entry name" value="S4_RNA-bd_sf"/>
</dbReference>
<organism evidence="2 3">
    <name type="scientific">Symbiodinium natans</name>
    <dbReference type="NCBI Taxonomy" id="878477"/>
    <lineage>
        <taxon>Eukaryota</taxon>
        <taxon>Sar</taxon>
        <taxon>Alveolata</taxon>
        <taxon>Dinophyceae</taxon>
        <taxon>Suessiales</taxon>
        <taxon>Symbiodiniaceae</taxon>
        <taxon>Symbiodinium</taxon>
    </lineage>
</organism>
<dbReference type="Pfam" id="PF08071">
    <property type="entry name" value="RS4NT"/>
    <property type="match status" value="1"/>
</dbReference>
<dbReference type="GO" id="GO:0006412">
    <property type="term" value="P:translation"/>
    <property type="evidence" value="ECO:0007669"/>
    <property type="project" value="InterPro"/>
</dbReference>
<dbReference type="GO" id="GO:0022627">
    <property type="term" value="C:cytosolic small ribosomal subunit"/>
    <property type="evidence" value="ECO:0007669"/>
    <property type="project" value="TreeGrafter"/>
</dbReference>
<feature type="domain" description="Small ribosomal subunit protein eS4 N-terminal" evidence="1">
    <location>
        <begin position="3"/>
        <end position="39"/>
    </location>
</feature>
<dbReference type="GO" id="GO:0003735">
    <property type="term" value="F:structural constituent of ribosome"/>
    <property type="evidence" value="ECO:0007669"/>
    <property type="project" value="InterPro"/>
</dbReference>
<proteinExistence type="predicted"/>
<evidence type="ECO:0000259" key="1">
    <source>
        <dbReference type="Pfam" id="PF08071"/>
    </source>
</evidence>
<gene>
    <name evidence="2" type="primary">rps4</name>
    <name evidence="2" type="ORF">SNAT2548_LOCUS31447</name>
</gene>
<name>A0A812U6Y7_9DINO</name>
<dbReference type="Proteomes" id="UP000604046">
    <property type="component" value="Unassembled WGS sequence"/>
</dbReference>
<comment type="caution">
    <text evidence="2">The sequence shown here is derived from an EMBL/GenBank/DDBJ whole genome shotgun (WGS) entry which is preliminary data.</text>
</comment>
<sequence>MARGIIKHLKRMYAPKHWMLDKLRGRWAPKPNAGPHKLRECLPLIAAGRYTPEVLGAQPTRAKF</sequence>
<dbReference type="GO" id="GO:0003723">
    <property type="term" value="F:RNA binding"/>
    <property type="evidence" value="ECO:0007669"/>
    <property type="project" value="InterPro"/>
</dbReference>
<keyword evidence="3" id="KW-1185">Reference proteome</keyword>
<dbReference type="InterPro" id="IPR000876">
    <property type="entry name" value="Ribosomal_eS4"/>
</dbReference>
<dbReference type="EMBL" id="CAJNDS010002659">
    <property type="protein sequence ID" value="CAE7558553.1"/>
    <property type="molecule type" value="Genomic_DNA"/>
</dbReference>
<evidence type="ECO:0000313" key="3">
    <source>
        <dbReference type="Proteomes" id="UP000604046"/>
    </source>
</evidence>
<dbReference type="OrthoDB" id="1109245at2759"/>
<dbReference type="InterPro" id="IPR013843">
    <property type="entry name" value="Ribosomal_eS4_N"/>
</dbReference>
<reference evidence="2" key="1">
    <citation type="submission" date="2021-02" db="EMBL/GenBank/DDBJ databases">
        <authorList>
            <person name="Dougan E. K."/>
            <person name="Rhodes N."/>
            <person name="Thang M."/>
            <person name="Chan C."/>
        </authorList>
    </citation>
    <scope>NUCLEOTIDE SEQUENCE</scope>
</reference>
<evidence type="ECO:0000313" key="2">
    <source>
        <dbReference type="EMBL" id="CAE7558553.1"/>
    </source>
</evidence>